<sequence>MVGHYVRVQDAANLLGVSPVTIRWYSQQGWLPSYRVGRGRVHHRRFKYADVQALAQRTGRFIPEEPEWDKSRNVSTEMAAQYLGLSSRYLLEAGWLKTGENLSWQELKDVENRIYPDPENSLANGHEEGGLTMLDNREGHPGGCGWHGGFGSRGRGPGRPKWESADIPGHEASLLALRRAKRHLEARKADLEDQIQELEKRIAKHPDNNR</sequence>
<reference evidence="3 4" key="1">
    <citation type="journal article" date="2014" name="BMC Genomics">
        <title>Comparison of environmental and isolate Sulfobacillus genomes reveals diverse carbon, sulfur, nitrogen, and hydrogen metabolisms.</title>
        <authorList>
            <person name="Justice N.B."/>
            <person name="Norman A."/>
            <person name="Brown C.T."/>
            <person name="Singh A."/>
            <person name="Thomas B.C."/>
            <person name="Banfield J.F."/>
        </authorList>
    </citation>
    <scope>NUCLEOTIDE SEQUENCE [LARGE SCALE GENOMIC DNA]</scope>
    <source>
        <strain evidence="3">AMDSBA1</strain>
    </source>
</reference>
<dbReference type="Gene3D" id="1.10.1660.10">
    <property type="match status" value="1"/>
</dbReference>
<dbReference type="EMBL" id="PXYT01000005">
    <property type="protein sequence ID" value="PSR30998.1"/>
    <property type="molecule type" value="Genomic_DNA"/>
</dbReference>
<evidence type="ECO:0000256" key="1">
    <source>
        <dbReference type="SAM" id="Coils"/>
    </source>
</evidence>
<comment type="caution">
    <text evidence="3">The sequence shown here is derived from an EMBL/GenBank/DDBJ whole genome shotgun (WGS) entry which is preliminary data.</text>
</comment>
<dbReference type="InterPro" id="IPR041657">
    <property type="entry name" value="HTH_17"/>
</dbReference>
<dbReference type="Pfam" id="PF12728">
    <property type="entry name" value="HTH_17"/>
    <property type="match status" value="1"/>
</dbReference>
<accession>A0A2T2X969</accession>
<dbReference type="InterPro" id="IPR009061">
    <property type="entry name" value="DNA-bd_dom_put_sf"/>
</dbReference>
<dbReference type="AlphaFoldDB" id="A0A2T2X969"/>
<name>A0A2T2X969_9FIRM</name>
<evidence type="ECO:0000259" key="2">
    <source>
        <dbReference type="Pfam" id="PF12728"/>
    </source>
</evidence>
<feature type="domain" description="Helix-turn-helix" evidence="2">
    <location>
        <begin position="5"/>
        <end position="57"/>
    </location>
</feature>
<gene>
    <name evidence="3" type="ORF">C7B43_03875</name>
</gene>
<keyword evidence="1" id="KW-0175">Coiled coil</keyword>
<feature type="coiled-coil region" evidence="1">
    <location>
        <begin position="174"/>
        <end position="208"/>
    </location>
</feature>
<proteinExistence type="predicted"/>
<protein>
    <recommendedName>
        <fullName evidence="2">Helix-turn-helix domain-containing protein</fullName>
    </recommendedName>
</protein>
<organism evidence="3 4">
    <name type="scientific">Sulfobacillus benefaciens</name>
    <dbReference type="NCBI Taxonomy" id="453960"/>
    <lineage>
        <taxon>Bacteria</taxon>
        <taxon>Bacillati</taxon>
        <taxon>Bacillota</taxon>
        <taxon>Clostridia</taxon>
        <taxon>Eubacteriales</taxon>
        <taxon>Clostridiales Family XVII. Incertae Sedis</taxon>
        <taxon>Sulfobacillus</taxon>
    </lineage>
</organism>
<dbReference type="SUPFAM" id="SSF46955">
    <property type="entry name" value="Putative DNA-binding domain"/>
    <property type="match status" value="1"/>
</dbReference>
<evidence type="ECO:0000313" key="3">
    <source>
        <dbReference type="EMBL" id="PSR30998.1"/>
    </source>
</evidence>
<dbReference type="Proteomes" id="UP000242699">
    <property type="component" value="Unassembled WGS sequence"/>
</dbReference>
<evidence type="ECO:0000313" key="4">
    <source>
        <dbReference type="Proteomes" id="UP000242699"/>
    </source>
</evidence>